<dbReference type="InterPro" id="IPR002413">
    <property type="entry name" value="V5_allergen-like"/>
</dbReference>
<dbReference type="PRINTS" id="PR00837">
    <property type="entry name" value="V5TPXLIKE"/>
</dbReference>
<dbReference type="InterPro" id="IPR014044">
    <property type="entry name" value="CAP_dom"/>
</dbReference>
<protein>
    <recommendedName>
        <fullName evidence="4">SCP domain-containing protein</fullName>
    </recommendedName>
</protein>
<keyword evidence="2" id="KW-0568">Pathogenesis-related protein</keyword>
<dbReference type="InterPro" id="IPR035940">
    <property type="entry name" value="CAP_sf"/>
</dbReference>
<feature type="signal peptide" evidence="3">
    <location>
        <begin position="1"/>
        <end position="25"/>
    </location>
</feature>
<dbReference type="PROSITE" id="PS01009">
    <property type="entry name" value="CRISP_1"/>
    <property type="match status" value="1"/>
</dbReference>
<proteinExistence type="predicted"/>
<dbReference type="Proteomes" id="UP001420932">
    <property type="component" value="Unassembled WGS sequence"/>
</dbReference>
<gene>
    <name evidence="5" type="ORF">Syun_024855</name>
</gene>
<evidence type="ECO:0000313" key="6">
    <source>
        <dbReference type="Proteomes" id="UP001420932"/>
    </source>
</evidence>
<dbReference type="Gene3D" id="3.40.33.10">
    <property type="entry name" value="CAP"/>
    <property type="match status" value="1"/>
</dbReference>
<sequence length="168" mass="18626">MASLNKFLITFTILILTFNNTPSQAKVKGKEFINQILQGHNHARRVVGLAPLEWEPVLAKFARIHSNGRRGDCELVHSPDNGFGENLFWGQGRGWSGSSAVAAWADESQYYDLGNNSCSSGQQCGHYTQMVWRGTKKVGCAKVACDNGDTYIACEYYPPGNYVGERPY</sequence>
<reference evidence="5 6" key="1">
    <citation type="submission" date="2024-01" db="EMBL/GenBank/DDBJ databases">
        <title>Genome assemblies of Stephania.</title>
        <authorList>
            <person name="Yang L."/>
        </authorList>
    </citation>
    <scope>NUCLEOTIDE SEQUENCE [LARGE SCALE GENOMIC DNA]</scope>
    <source>
        <strain evidence="5">YNDBR</strain>
        <tissue evidence="5">Leaf</tissue>
    </source>
</reference>
<dbReference type="PRINTS" id="PR00838">
    <property type="entry name" value="V5ALLERGEN"/>
</dbReference>
<dbReference type="PANTHER" id="PTHR10334">
    <property type="entry name" value="CYSTEINE-RICH SECRETORY PROTEIN-RELATED"/>
    <property type="match status" value="1"/>
</dbReference>
<accession>A0AAP0EQJ0</accession>
<dbReference type="SMART" id="SM00198">
    <property type="entry name" value="SCP"/>
    <property type="match status" value="1"/>
</dbReference>
<comment type="caution">
    <text evidence="5">The sequence shown here is derived from an EMBL/GenBank/DDBJ whole genome shotgun (WGS) entry which is preliminary data.</text>
</comment>
<comment type="function">
    <text evidence="1">Probably involved in the defense reaction of plants against pathogens.</text>
</comment>
<keyword evidence="3" id="KW-0732">Signal</keyword>
<dbReference type="InterPro" id="IPR018244">
    <property type="entry name" value="Allrgn_V5/Tpx1_CS"/>
</dbReference>
<evidence type="ECO:0000256" key="3">
    <source>
        <dbReference type="SAM" id="SignalP"/>
    </source>
</evidence>
<dbReference type="EMBL" id="JBBNAF010000011">
    <property type="protein sequence ID" value="KAK9097810.1"/>
    <property type="molecule type" value="Genomic_DNA"/>
</dbReference>
<dbReference type="InterPro" id="IPR001283">
    <property type="entry name" value="CRISP-related"/>
</dbReference>
<name>A0AAP0EQJ0_9MAGN</name>
<evidence type="ECO:0000313" key="5">
    <source>
        <dbReference type="EMBL" id="KAK9097810.1"/>
    </source>
</evidence>
<dbReference type="SUPFAM" id="SSF55797">
    <property type="entry name" value="PR-1-like"/>
    <property type="match status" value="1"/>
</dbReference>
<feature type="domain" description="SCP" evidence="4">
    <location>
        <begin position="31"/>
        <end position="164"/>
    </location>
</feature>
<dbReference type="Pfam" id="PF00188">
    <property type="entry name" value="CAP"/>
    <property type="match status" value="1"/>
</dbReference>
<organism evidence="5 6">
    <name type="scientific">Stephania yunnanensis</name>
    <dbReference type="NCBI Taxonomy" id="152371"/>
    <lineage>
        <taxon>Eukaryota</taxon>
        <taxon>Viridiplantae</taxon>
        <taxon>Streptophyta</taxon>
        <taxon>Embryophyta</taxon>
        <taxon>Tracheophyta</taxon>
        <taxon>Spermatophyta</taxon>
        <taxon>Magnoliopsida</taxon>
        <taxon>Ranunculales</taxon>
        <taxon>Menispermaceae</taxon>
        <taxon>Menispermoideae</taxon>
        <taxon>Cissampelideae</taxon>
        <taxon>Stephania</taxon>
    </lineage>
</organism>
<dbReference type="GO" id="GO:0005576">
    <property type="term" value="C:extracellular region"/>
    <property type="evidence" value="ECO:0007669"/>
    <property type="project" value="InterPro"/>
</dbReference>
<evidence type="ECO:0000256" key="2">
    <source>
        <dbReference type="ARBA" id="ARBA00023265"/>
    </source>
</evidence>
<dbReference type="CDD" id="cd05381">
    <property type="entry name" value="CAP_PR-1"/>
    <property type="match status" value="1"/>
</dbReference>
<feature type="chain" id="PRO_5042849353" description="SCP domain-containing protein" evidence="3">
    <location>
        <begin position="26"/>
        <end position="168"/>
    </location>
</feature>
<keyword evidence="6" id="KW-1185">Reference proteome</keyword>
<dbReference type="AlphaFoldDB" id="A0AAP0EQJ0"/>
<evidence type="ECO:0000256" key="1">
    <source>
        <dbReference type="ARBA" id="ARBA00003143"/>
    </source>
</evidence>
<evidence type="ECO:0000259" key="4">
    <source>
        <dbReference type="SMART" id="SM00198"/>
    </source>
</evidence>
<dbReference type="FunFam" id="3.40.33.10:FF:000004">
    <property type="entry name" value="CAP, cysteine-rich secretory protein, antigen 5"/>
    <property type="match status" value="1"/>
</dbReference>
<keyword evidence="2" id="KW-0611">Plant defense</keyword>